<dbReference type="Gene3D" id="1.10.760.10">
    <property type="entry name" value="Cytochrome c-like domain"/>
    <property type="match status" value="1"/>
</dbReference>
<evidence type="ECO:0000256" key="1">
    <source>
        <dbReference type="ARBA" id="ARBA00022448"/>
    </source>
</evidence>
<dbReference type="SUPFAM" id="SSF46626">
    <property type="entry name" value="Cytochrome c"/>
    <property type="match status" value="1"/>
</dbReference>
<keyword evidence="3 6" id="KW-0479">Metal-binding</keyword>
<dbReference type="PANTHER" id="PTHR37823:SF2">
    <property type="entry name" value="CYTOCHROME C-550"/>
    <property type="match status" value="1"/>
</dbReference>
<keyword evidence="7" id="KW-1133">Transmembrane helix</keyword>
<evidence type="ECO:0000313" key="9">
    <source>
        <dbReference type="EMBL" id="MBS4191325.1"/>
    </source>
</evidence>
<proteinExistence type="predicted"/>
<dbReference type="InterPro" id="IPR054780">
    <property type="entry name" value="Cytochro_C550_firm"/>
</dbReference>
<accession>A0ABS5NU09</accession>
<dbReference type="PANTHER" id="PTHR37823">
    <property type="entry name" value="CYTOCHROME C-553-LIKE"/>
    <property type="match status" value="1"/>
</dbReference>
<evidence type="ECO:0000256" key="3">
    <source>
        <dbReference type="ARBA" id="ARBA00022723"/>
    </source>
</evidence>
<feature type="domain" description="Cytochrome c" evidence="8">
    <location>
        <begin position="47"/>
        <end position="120"/>
    </location>
</feature>
<keyword evidence="7" id="KW-0472">Membrane</keyword>
<dbReference type="Pfam" id="PF13442">
    <property type="entry name" value="Cytochrome_CBB3"/>
    <property type="match status" value="1"/>
</dbReference>
<evidence type="ECO:0000256" key="5">
    <source>
        <dbReference type="ARBA" id="ARBA00023004"/>
    </source>
</evidence>
<dbReference type="EMBL" id="JAGYPM010000003">
    <property type="protein sequence ID" value="MBS4191325.1"/>
    <property type="molecule type" value="Genomic_DNA"/>
</dbReference>
<comment type="caution">
    <text evidence="9">The sequence shown here is derived from an EMBL/GenBank/DDBJ whole genome shotgun (WGS) entry which is preliminary data.</text>
</comment>
<keyword evidence="10" id="KW-1185">Reference proteome</keyword>
<evidence type="ECO:0000256" key="4">
    <source>
        <dbReference type="ARBA" id="ARBA00022982"/>
    </source>
</evidence>
<keyword evidence="5 6" id="KW-0408">Iron</keyword>
<keyword evidence="2 6" id="KW-0349">Heme</keyword>
<dbReference type="InterPro" id="IPR051811">
    <property type="entry name" value="Cytochrome_c550/c551-like"/>
</dbReference>
<dbReference type="PIRSF" id="PIRSF000025">
    <property type="entry name" value="Cytc_Bsub_c550"/>
    <property type="match status" value="1"/>
</dbReference>
<dbReference type="InterPro" id="IPR036909">
    <property type="entry name" value="Cyt_c-like_dom_sf"/>
</dbReference>
<dbReference type="PROSITE" id="PS51007">
    <property type="entry name" value="CYTC"/>
    <property type="match status" value="1"/>
</dbReference>
<evidence type="ECO:0000313" key="10">
    <source>
        <dbReference type="Proteomes" id="UP000681027"/>
    </source>
</evidence>
<feature type="transmembrane region" description="Helical" evidence="7">
    <location>
        <begin position="6"/>
        <end position="24"/>
    </location>
</feature>
<keyword evidence="7" id="KW-0812">Transmembrane</keyword>
<reference evidence="9 10" key="1">
    <citation type="submission" date="2021-05" db="EMBL/GenBank/DDBJ databases">
        <title>Novel Bacillus species.</title>
        <authorList>
            <person name="Liu G."/>
        </authorList>
    </citation>
    <scope>NUCLEOTIDE SEQUENCE [LARGE SCALE GENOMIC DNA]</scope>
    <source>
        <strain evidence="9 10">FJAT-49705</strain>
    </source>
</reference>
<dbReference type="Proteomes" id="UP000681027">
    <property type="component" value="Unassembled WGS sequence"/>
</dbReference>
<keyword evidence="4" id="KW-0249">Electron transport</keyword>
<evidence type="ECO:0000256" key="7">
    <source>
        <dbReference type="SAM" id="Phobius"/>
    </source>
</evidence>
<name>A0ABS5NU09_9BACI</name>
<gene>
    <name evidence="9" type="ORF">KHA94_14135</name>
</gene>
<organism evidence="9 10">
    <name type="scientific">Cytobacillus citreus</name>
    <dbReference type="NCBI Taxonomy" id="2833586"/>
    <lineage>
        <taxon>Bacteria</taxon>
        <taxon>Bacillati</taxon>
        <taxon>Bacillota</taxon>
        <taxon>Bacilli</taxon>
        <taxon>Bacillales</taxon>
        <taxon>Bacillaceae</taxon>
        <taxon>Cytobacillus</taxon>
    </lineage>
</organism>
<evidence type="ECO:0000256" key="2">
    <source>
        <dbReference type="ARBA" id="ARBA00022617"/>
    </source>
</evidence>
<protein>
    <submittedName>
        <fullName evidence="9">Cytochrome c</fullName>
    </submittedName>
</protein>
<sequence length="120" mass="12616">MKNPVMPYILIFAFGIVAMFLISFKGLGDAEQLAAEKEGKGEKQEETAAASPEEIYKKSCIGCHGDQYQGGVGPALTGVGDRLSKDEIADIVTNGKGTMPPGLVPADKAGDMAAWLAEIK</sequence>
<dbReference type="InterPro" id="IPR012218">
    <property type="entry name" value="Cyt_c_BACSU-c550-type"/>
</dbReference>
<evidence type="ECO:0000256" key="6">
    <source>
        <dbReference type="PROSITE-ProRule" id="PRU00433"/>
    </source>
</evidence>
<dbReference type="RefSeq" id="WP_213102770.1">
    <property type="nucleotide sequence ID" value="NZ_JAGYPM010000003.1"/>
</dbReference>
<keyword evidence="1" id="KW-0813">Transport</keyword>
<dbReference type="InterPro" id="IPR009056">
    <property type="entry name" value="Cyt_c-like_dom"/>
</dbReference>
<dbReference type="NCBIfam" id="NF045773">
    <property type="entry name" value="cytochro_C550"/>
    <property type="match status" value="1"/>
</dbReference>
<evidence type="ECO:0000259" key="8">
    <source>
        <dbReference type="PROSITE" id="PS51007"/>
    </source>
</evidence>